<dbReference type="RefSeq" id="YP_004539097.1">
    <property type="nucleotide sequence ID" value="NC_015585.1"/>
</dbReference>
<evidence type="ECO:0000256" key="1">
    <source>
        <dbReference type="SAM" id="MobiDB-lite"/>
    </source>
</evidence>
<evidence type="ECO:0000313" key="3">
    <source>
        <dbReference type="Proteomes" id="UP000008465"/>
    </source>
</evidence>
<evidence type="ECO:0000313" key="2">
    <source>
        <dbReference type="EMBL" id="CBY88555.1"/>
    </source>
</evidence>
<organism evidence="2 3">
    <name type="scientific">Pantoea phage LIMEzero</name>
    <dbReference type="NCBI Taxonomy" id="943335"/>
    <lineage>
        <taxon>Viruses</taxon>
        <taxon>Duplodnaviria</taxon>
        <taxon>Heunggongvirae</taxon>
        <taxon>Uroviricota</taxon>
        <taxon>Caudoviricetes</taxon>
        <taxon>Autographivirales</taxon>
        <taxon>Autoscriptoviridae</taxon>
        <taxon>Stentvirinae</taxon>
        <taxon>Waewaevirus</taxon>
        <taxon>Waewaevirus limezero</taxon>
    </lineage>
</organism>
<dbReference type="Proteomes" id="UP000008465">
    <property type="component" value="Segment"/>
</dbReference>
<proteinExistence type="predicted"/>
<name>F4N9S7_9CAUD</name>
<dbReference type="KEGG" id="vg:10894604"/>
<reference evidence="3" key="1">
    <citation type="journal article" date="2011" name="Appl. Environ. Microbiol.">
        <title>Bacteriophages LIMElight and LIMEzero of Pantoea agglomerans, belonging to the "phiKMV-like viruses".</title>
        <authorList>
            <person name="Adriaenssens E.M."/>
            <person name="Ceyssens P.J."/>
            <person name="Dunon V."/>
            <person name="Ackermann H.W."/>
            <person name="Van Vaerenbergh J."/>
            <person name="Maes M."/>
            <person name="De Proft M."/>
            <person name="Lavigne R."/>
        </authorList>
    </citation>
    <scope>NUCLEOTIDE SEQUENCE [LARGE SCALE GENOMIC DNA]</scope>
</reference>
<accession>F4N9S7</accession>
<dbReference type="GeneID" id="10894604"/>
<sequence length="286" mass="31591">MTNSVLNRINATAAAFVEAEDINFNEATAVSGGRKLPEGKAFGRFISYIELGPQLNKNYPDKKPTNMFYGEFALFGKNKEGETFHTMEGGKMVPGIIRTMRYSVSNNLTTKANAFKLFKRMNPSKTAKHFAQLLNGTYIVPIVHNTQGEGDKKKEYVNIDTDNLMLAVDPVTDVPYNVPEIEDEKLFRIFLWNNPTKEDWDSLYIEGKNDEGKSKNWIQELILSSPDFPGSPLDMLLHGAGAGSALAELPSIDEPVQEPAEPAADLPVDKVESTPAESGDFGLPTL</sequence>
<dbReference type="EMBL" id="FR751545">
    <property type="protein sequence ID" value="CBY88555.1"/>
    <property type="molecule type" value="Genomic_DNA"/>
</dbReference>
<protein>
    <submittedName>
        <fullName evidence="2">Uncharacterized protein</fullName>
    </submittedName>
</protein>
<dbReference type="OrthoDB" id="17823at10239"/>
<feature type="region of interest" description="Disordered" evidence="1">
    <location>
        <begin position="248"/>
        <end position="286"/>
    </location>
</feature>
<keyword evidence="3" id="KW-1185">Reference proteome</keyword>